<accession>A0A8K0C9X0</accession>
<dbReference type="AlphaFoldDB" id="A0A8K0C9X0"/>
<proteinExistence type="predicted"/>
<feature type="region of interest" description="Disordered" evidence="1">
    <location>
        <begin position="17"/>
        <end position="73"/>
    </location>
</feature>
<comment type="caution">
    <text evidence="2">The sequence shown here is derived from an EMBL/GenBank/DDBJ whole genome shotgun (WGS) entry which is preliminary data.</text>
</comment>
<evidence type="ECO:0000313" key="3">
    <source>
        <dbReference type="Proteomes" id="UP000801492"/>
    </source>
</evidence>
<feature type="compositionally biased region" description="Basic residues" evidence="1">
    <location>
        <begin position="133"/>
        <end position="150"/>
    </location>
</feature>
<evidence type="ECO:0000313" key="2">
    <source>
        <dbReference type="EMBL" id="KAF2880683.1"/>
    </source>
</evidence>
<evidence type="ECO:0000256" key="1">
    <source>
        <dbReference type="SAM" id="MobiDB-lite"/>
    </source>
</evidence>
<dbReference type="Proteomes" id="UP000801492">
    <property type="component" value="Unassembled WGS sequence"/>
</dbReference>
<organism evidence="2 3">
    <name type="scientific">Ignelater luminosus</name>
    <name type="common">Cucubano</name>
    <name type="synonym">Pyrophorus luminosus</name>
    <dbReference type="NCBI Taxonomy" id="2038154"/>
    <lineage>
        <taxon>Eukaryota</taxon>
        <taxon>Metazoa</taxon>
        <taxon>Ecdysozoa</taxon>
        <taxon>Arthropoda</taxon>
        <taxon>Hexapoda</taxon>
        <taxon>Insecta</taxon>
        <taxon>Pterygota</taxon>
        <taxon>Neoptera</taxon>
        <taxon>Endopterygota</taxon>
        <taxon>Coleoptera</taxon>
        <taxon>Polyphaga</taxon>
        <taxon>Elateriformia</taxon>
        <taxon>Elateroidea</taxon>
        <taxon>Elateridae</taxon>
        <taxon>Agrypninae</taxon>
        <taxon>Pyrophorini</taxon>
        <taxon>Ignelater</taxon>
    </lineage>
</organism>
<name>A0A8K0C9X0_IGNLU</name>
<dbReference type="EMBL" id="VTPC01090930">
    <property type="protein sequence ID" value="KAF2880683.1"/>
    <property type="molecule type" value="Genomic_DNA"/>
</dbReference>
<reference evidence="2" key="1">
    <citation type="submission" date="2019-08" db="EMBL/GenBank/DDBJ databases">
        <title>The genome of the North American firefly Photinus pyralis.</title>
        <authorList>
            <consortium name="Photinus pyralis genome working group"/>
            <person name="Fallon T.R."/>
            <person name="Sander Lower S.E."/>
            <person name="Weng J.-K."/>
        </authorList>
    </citation>
    <scope>NUCLEOTIDE SEQUENCE</scope>
    <source>
        <strain evidence="2">TRF0915ILg1</strain>
        <tissue evidence="2">Whole body</tissue>
    </source>
</reference>
<sequence length="150" mass="17334">METPKIKKIIKENCKNDLTSNTAKGGNAQYADTPTRDRCQIRIRLKQAPADKDKNQNNNISTSAERKKVQNRDTVRKFLEKMSVQELDEKHKEKQAKRRVWVKFLEASTPPQSDNEDYGPDILGSMVPIPSSSKKRSARKRVKHYRSMAY</sequence>
<feature type="compositionally biased region" description="Basic and acidic residues" evidence="1">
    <location>
        <begin position="64"/>
        <end position="73"/>
    </location>
</feature>
<protein>
    <submittedName>
        <fullName evidence="2">Uncharacterized protein</fullName>
    </submittedName>
</protein>
<keyword evidence="3" id="KW-1185">Reference proteome</keyword>
<gene>
    <name evidence="2" type="ORF">ILUMI_25491</name>
</gene>
<feature type="region of interest" description="Disordered" evidence="1">
    <location>
        <begin position="106"/>
        <end position="150"/>
    </location>
</feature>